<dbReference type="EMBL" id="AEEL01000028">
    <property type="protein sequence ID" value="EFM26457.1"/>
    <property type="molecule type" value="Genomic_DNA"/>
</dbReference>
<comment type="caution">
    <text evidence="1">The sequence shown here is derived from an EMBL/GenBank/DDBJ whole genome shotgun (WGS) entry which is preliminary data.</text>
</comment>
<dbReference type="Proteomes" id="UP000004290">
    <property type="component" value="Unassembled WGS sequence"/>
</dbReference>
<dbReference type="AlphaFoldDB" id="E0PGQ6"/>
<organism evidence="1 2">
    <name type="scientific">Streptococcus equinus ATCC 700338</name>
    <dbReference type="NCBI Taxonomy" id="864569"/>
    <lineage>
        <taxon>Bacteria</taxon>
        <taxon>Bacillati</taxon>
        <taxon>Bacillota</taxon>
        <taxon>Bacilli</taxon>
        <taxon>Lactobacillales</taxon>
        <taxon>Streptococcaceae</taxon>
        <taxon>Streptococcus</taxon>
    </lineage>
</organism>
<dbReference type="NCBIfam" id="TIGR02681">
    <property type="entry name" value="phage_pRha"/>
    <property type="match status" value="1"/>
</dbReference>
<name>E0PGQ6_STREI</name>
<protein>
    <submittedName>
        <fullName evidence="1">Phage regulatory protein, Rha family</fullName>
    </submittedName>
</protein>
<keyword evidence="2" id="KW-1185">Reference proteome</keyword>
<sequence>MYQIAEQIGVHFTTVYEWRRGRNNPNEQNRAKLNKFYKEYWEEQEEMNTQAQTTNENETAVYLDSRLVAELAGKEHKILMRDIRQYNDFLKGTDLYLNDFWVEDTYKAQNGKTQPCYQITKKGCEFIQHKMTGQKGAIFTAKYINAFHDMGERQAQLHQPQQPTDDLGYLKSKMIDLYNSASTLEELHEGLHQINNVLIALHNARVTLVAKD</sequence>
<dbReference type="InterPro" id="IPR014054">
    <property type="entry name" value="Phage_regulatory_Rha"/>
</dbReference>
<gene>
    <name evidence="1" type="ORF">HMPREF9319_1960</name>
</gene>
<evidence type="ECO:0000313" key="1">
    <source>
        <dbReference type="EMBL" id="EFM26457.1"/>
    </source>
</evidence>
<proteinExistence type="predicted"/>
<dbReference type="HOGENOM" id="CLU_1299153_0_0_9"/>
<dbReference type="Pfam" id="PF09669">
    <property type="entry name" value="Phage_pRha"/>
    <property type="match status" value="1"/>
</dbReference>
<reference evidence="1 2" key="1">
    <citation type="submission" date="2010-07" db="EMBL/GenBank/DDBJ databases">
        <authorList>
            <person name="Muzny D."/>
            <person name="Qin X."/>
            <person name="Deng J."/>
            <person name="Jiang H."/>
            <person name="Liu Y."/>
            <person name="Qu J."/>
            <person name="Song X.-Z."/>
            <person name="Zhang L."/>
            <person name="Thornton R."/>
            <person name="Coyle M."/>
            <person name="Francisco L."/>
            <person name="Jackson L."/>
            <person name="Javaid M."/>
            <person name="Korchina V."/>
            <person name="Kovar C."/>
            <person name="Mata R."/>
            <person name="Mathew T."/>
            <person name="Ngo R."/>
            <person name="Nguyen L."/>
            <person name="Nguyen N."/>
            <person name="Okwuonu G."/>
            <person name="Ongeri F."/>
            <person name="Pham C."/>
            <person name="Simmons D."/>
            <person name="Wilczek-Boney K."/>
            <person name="Hale W."/>
            <person name="Jakkamsetti A."/>
            <person name="Pham P."/>
            <person name="Ruth R."/>
            <person name="San Lucas F."/>
            <person name="Warren J."/>
            <person name="Zhang J."/>
            <person name="Zhao Z."/>
            <person name="Zhou C."/>
            <person name="Zhu D."/>
            <person name="Lee S."/>
            <person name="Bess C."/>
            <person name="Blankenburg K."/>
            <person name="Forbes L."/>
            <person name="Fu Q."/>
            <person name="Gubbala S."/>
            <person name="Hirani K."/>
            <person name="Jayaseelan J.C."/>
            <person name="Lara F."/>
            <person name="Munidasa M."/>
            <person name="Palculict T."/>
            <person name="Patil S."/>
            <person name="Pu L.-L."/>
            <person name="Saada N."/>
            <person name="Tang L."/>
            <person name="Weissenberger G."/>
            <person name="Zhu Y."/>
            <person name="Hemphill L."/>
            <person name="Shang Y."/>
            <person name="Youmans B."/>
            <person name="Ayvaz T."/>
            <person name="Ross M."/>
            <person name="Santibanez J."/>
            <person name="Aqrawi P."/>
            <person name="Gross S."/>
            <person name="Joshi V."/>
            <person name="Fowler G."/>
            <person name="Nazareth L."/>
            <person name="Reid J."/>
            <person name="Worley K."/>
            <person name="Petrosino J."/>
            <person name="Highlander S."/>
            <person name="Gibbs R."/>
        </authorList>
    </citation>
    <scope>NUCLEOTIDE SEQUENCE [LARGE SCALE GENOMIC DNA]</scope>
    <source>
        <strain evidence="1 2">ATCC 700338</strain>
    </source>
</reference>
<evidence type="ECO:0000313" key="2">
    <source>
        <dbReference type="Proteomes" id="UP000004290"/>
    </source>
</evidence>
<accession>E0PGQ6</accession>